<dbReference type="RefSeq" id="WP_345533556.1">
    <property type="nucleotide sequence ID" value="NZ_BAABLD010000008.1"/>
</dbReference>
<comment type="similarity">
    <text evidence="2">Belongs to the N-Me-Phe pilin family.</text>
</comment>
<organism evidence="8 9">
    <name type="scientific">Viridibacterium curvum</name>
    <dbReference type="NCBI Taxonomy" id="1101404"/>
    <lineage>
        <taxon>Bacteria</taxon>
        <taxon>Pseudomonadati</taxon>
        <taxon>Pseudomonadota</taxon>
        <taxon>Betaproteobacteria</taxon>
        <taxon>Rhodocyclales</taxon>
        <taxon>Rhodocyclaceae</taxon>
        <taxon>Viridibacterium</taxon>
    </lineage>
</organism>
<proteinExistence type="inferred from homology"/>
<keyword evidence="3 6" id="KW-0812">Transmembrane</keyword>
<gene>
    <name evidence="8" type="ORF">GCM10025770_26800</name>
</gene>
<sequence>MSGNVYAAPKASLERLTKDCSECGAEINKKAVICPKCGVKQKGQVSKVALVLLTFFAGGLGAHKFYLKKPWWGLLYLLFFWTWIPGLVAFIEFIIYLCTSEESLNEKYEAGNSGVIIAIVVAIFGGIALIGILAAIALPQYQNYTMKARTMAAIQSIEPLRQEVQQFIVKNGRLPQTPEEVTADNVRELPNLGTARLQENGRIVILFGNAASSLRDQTIEFEPRIANNQLSWDCTGGSVKPIYRPQQCQRR</sequence>
<dbReference type="Gene3D" id="3.30.700.10">
    <property type="entry name" value="Glycoprotein, Type 4 Pilin"/>
    <property type="match status" value="1"/>
</dbReference>
<dbReference type="InterPro" id="IPR007829">
    <property type="entry name" value="TM2"/>
</dbReference>
<comment type="caution">
    <text evidence="8">The sequence shown here is derived from an EMBL/GenBank/DDBJ whole genome shotgun (WGS) entry which is preliminary data.</text>
</comment>
<accession>A0ABP9QUZ5</accession>
<evidence type="ECO:0000256" key="5">
    <source>
        <dbReference type="ARBA" id="ARBA00023136"/>
    </source>
</evidence>
<dbReference type="EMBL" id="BAABLD010000008">
    <property type="protein sequence ID" value="GAA5167723.1"/>
    <property type="molecule type" value="Genomic_DNA"/>
</dbReference>
<feature type="domain" description="TM2" evidence="7">
    <location>
        <begin position="44"/>
        <end position="94"/>
    </location>
</feature>
<dbReference type="Pfam" id="PF05154">
    <property type="entry name" value="TM2"/>
    <property type="match status" value="1"/>
</dbReference>
<evidence type="ECO:0000256" key="1">
    <source>
        <dbReference type="ARBA" id="ARBA00004141"/>
    </source>
</evidence>
<comment type="subcellular location">
    <subcellularLocation>
        <location evidence="1">Membrane</location>
        <topology evidence="1">Multi-pass membrane protein</topology>
    </subcellularLocation>
</comment>
<feature type="transmembrane region" description="Helical" evidence="6">
    <location>
        <begin position="74"/>
        <end position="95"/>
    </location>
</feature>
<dbReference type="Pfam" id="PF00114">
    <property type="entry name" value="Pilin"/>
    <property type="match status" value="1"/>
</dbReference>
<evidence type="ECO:0000256" key="3">
    <source>
        <dbReference type="ARBA" id="ARBA00022692"/>
    </source>
</evidence>
<evidence type="ECO:0000259" key="7">
    <source>
        <dbReference type="Pfam" id="PF05154"/>
    </source>
</evidence>
<dbReference type="SUPFAM" id="SSF54523">
    <property type="entry name" value="Pili subunits"/>
    <property type="match status" value="1"/>
</dbReference>
<reference evidence="9" key="1">
    <citation type="journal article" date="2019" name="Int. J. Syst. Evol. Microbiol.">
        <title>The Global Catalogue of Microorganisms (GCM) 10K type strain sequencing project: providing services to taxonomists for standard genome sequencing and annotation.</title>
        <authorList>
            <consortium name="The Broad Institute Genomics Platform"/>
            <consortium name="The Broad Institute Genome Sequencing Center for Infectious Disease"/>
            <person name="Wu L."/>
            <person name="Ma J."/>
        </authorList>
    </citation>
    <scope>NUCLEOTIDE SEQUENCE [LARGE SCALE GENOMIC DNA]</scope>
    <source>
        <strain evidence="9">JCM 18715</strain>
    </source>
</reference>
<feature type="transmembrane region" description="Helical" evidence="6">
    <location>
        <begin position="115"/>
        <end position="138"/>
    </location>
</feature>
<keyword evidence="5 6" id="KW-0472">Membrane</keyword>
<feature type="transmembrane region" description="Helical" evidence="6">
    <location>
        <begin position="48"/>
        <end position="67"/>
    </location>
</feature>
<keyword evidence="9" id="KW-1185">Reference proteome</keyword>
<dbReference type="InterPro" id="IPR001082">
    <property type="entry name" value="Pilin"/>
</dbReference>
<evidence type="ECO:0000313" key="9">
    <source>
        <dbReference type="Proteomes" id="UP001500547"/>
    </source>
</evidence>
<dbReference type="InterPro" id="IPR045584">
    <property type="entry name" value="Pilin-like"/>
</dbReference>
<evidence type="ECO:0000256" key="6">
    <source>
        <dbReference type="SAM" id="Phobius"/>
    </source>
</evidence>
<name>A0ABP9QUZ5_9RHOO</name>
<evidence type="ECO:0000313" key="8">
    <source>
        <dbReference type="EMBL" id="GAA5167723.1"/>
    </source>
</evidence>
<protein>
    <recommendedName>
        <fullName evidence="7">TM2 domain-containing protein</fullName>
    </recommendedName>
</protein>
<dbReference type="Proteomes" id="UP001500547">
    <property type="component" value="Unassembled WGS sequence"/>
</dbReference>
<keyword evidence="4 6" id="KW-1133">Transmembrane helix</keyword>
<evidence type="ECO:0000256" key="2">
    <source>
        <dbReference type="ARBA" id="ARBA00005233"/>
    </source>
</evidence>
<evidence type="ECO:0000256" key="4">
    <source>
        <dbReference type="ARBA" id="ARBA00022989"/>
    </source>
</evidence>